<dbReference type="InterPro" id="IPR036249">
    <property type="entry name" value="Thioredoxin-like_sf"/>
</dbReference>
<dbReference type="GO" id="GO:0016491">
    <property type="term" value="F:oxidoreductase activity"/>
    <property type="evidence" value="ECO:0007669"/>
    <property type="project" value="InterPro"/>
</dbReference>
<organism evidence="2 3">
    <name type="scientific">Anaeromonas frigoriresistens</name>
    <dbReference type="NCBI Taxonomy" id="2683708"/>
    <lineage>
        <taxon>Bacteria</taxon>
        <taxon>Bacillati</taxon>
        <taxon>Bacillota</taxon>
        <taxon>Tissierellia</taxon>
        <taxon>Tissierellales</taxon>
        <taxon>Thermohalobacteraceae</taxon>
        <taxon>Anaeromonas</taxon>
    </lineage>
</organism>
<sequence length="183" mass="20785">MGLGIVDELKKEYDIEDTWLGLEIHPETPLEGINLNDKFGEINLKKMKDNLEHSGSKYNITFGHLNHMPNSHNSLEAAEYARSIGKFDEYHRGLMSAYFRDSKNIGDINVLKGIGSKIGLESKKLHKAIEERKFVNNLNEYSQLAHSMNINSTPTFIINNEHIIVGAQPIDVFKKLFDKIMVG</sequence>
<dbReference type="PANTHER" id="PTHR13887:SF41">
    <property type="entry name" value="THIOREDOXIN SUPERFAMILY PROTEIN"/>
    <property type="match status" value="1"/>
</dbReference>
<evidence type="ECO:0000313" key="2">
    <source>
        <dbReference type="EMBL" id="MBS4539518.1"/>
    </source>
</evidence>
<dbReference type="Pfam" id="PF01323">
    <property type="entry name" value="DSBA"/>
    <property type="match status" value="1"/>
</dbReference>
<accession>A0A942UVU0</accession>
<protein>
    <submittedName>
        <fullName evidence="2">DsbA family protein</fullName>
    </submittedName>
</protein>
<dbReference type="EMBL" id="WSFT01000051">
    <property type="protein sequence ID" value="MBS4539518.1"/>
    <property type="molecule type" value="Genomic_DNA"/>
</dbReference>
<dbReference type="RefSeq" id="WP_203367478.1">
    <property type="nucleotide sequence ID" value="NZ_WSFT01000051.1"/>
</dbReference>
<dbReference type="PANTHER" id="PTHR13887">
    <property type="entry name" value="GLUTATHIONE S-TRANSFERASE KAPPA"/>
    <property type="match status" value="1"/>
</dbReference>
<dbReference type="Gene3D" id="3.40.30.10">
    <property type="entry name" value="Glutaredoxin"/>
    <property type="match status" value="1"/>
</dbReference>
<dbReference type="InterPro" id="IPR001853">
    <property type="entry name" value="DSBA-like_thioredoxin_dom"/>
</dbReference>
<dbReference type="Proteomes" id="UP000724672">
    <property type="component" value="Unassembled WGS sequence"/>
</dbReference>
<reference evidence="2" key="1">
    <citation type="submission" date="2019-12" db="EMBL/GenBank/DDBJ databases">
        <title>Clostridiaceae gen. nov. sp. nov., isolated from sediment in Xinjiang, China.</title>
        <authorList>
            <person name="Zhang R."/>
        </authorList>
    </citation>
    <scope>NUCLEOTIDE SEQUENCE</scope>
    <source>
        <strain evidence="2">D2Q-11</strain>
    </source>
</reference>
<evidence type="ECO:0000259" key="1">
    <source>
        <dbReference type="Pfam" id="PF01323"/>
    </source>
</evidence>
<keyword evidence="3" id="KW-1185">Reference proteome</keyword>
<name>A0A942UVU0_9FIRM</name>
<feature type="domain" description="DSBA-like thioredoxin" evidence="1">
    <location>
        <begin position="7"/>
        <end position="176"/>
    </location>
</feature>
<evidence type="ECO:0000313" key="3">
    <source>
        <dbReference type="Proteomes" id="UP000724672"/>
    </source>
</evidence>
<comment type="caution">
    <text evidence="2">The sequence shown here is derived from an EMBL/GenBank/DDBJ whole genome shotgun (WGS) entry which is preliminary data.</text>
</comment>
<dbReference type="SUPFAM" id="SSF52833">
    <property type="entry name" value="Thioredoxin-like"/>
    <property type="match status" value="1"/>
</dbReference>
<dbReference type="AlphaFoldDB" id="A0A942UVU0"/>
<gene>
    <name evidence="2" type="ORF">GOQ27_13665</name>
</gene>
<proteinExistence type="predicted"/>